<comment type="similarity">
    <text evidence="1">Belongs to the LysR transcriptional regulatory family.</text>
</comment>
<dbReference type="PANTHER" id="PTHR30126:SF81">
    <property type="entry name" value="HTH-TYPE TRANSCRIPTIONAL REGULATOR ILVY"/>
    <property type="match status" value="1"/>
</dbReference>
<dbReference type="InterPro" id="IPR036388">
    <property type="entry name" value="WH-like_DNA-bd_sf"/>
</dbReference>
<dbReference type="PANTHER" id="PTHR30126">
    <property type="entry name" value="HTH-TYPE TRANSCRIPTIONAL REGULATOR"/>
    <property type="match status" value="1"/>
</dbReference>
<dbReference type="SUPFAM" id="SSF46785">
    <property type="entry name" value="Winged helix' DNA-binding domain"/>
    <property type="match status" value="1"/>
</dbReference>
<dbReference type="InterPro" id="IPR005119">
    <property type="entry name" value="LysR_subst-bd"/>
</dbReference>
<keyword evidence="3" id="KW-0238">DNA-binding</keyword>
<evidence type="ECO:0000256" key="1">
    <source>
        <dbReference type="ARBA" id="ARBA00009437"/>
    </source>
</evidence>
<dbReference type="FunFam" id="1.10.10.10:FF:000001">
    <property type="entry name" value="LysR family transcriptional regulator"/>
    <property type="match status" value="1"/>
</dbReference>
<dbReference type="AlphaFoldDB" id="A0A5C1NFA2"/>
<dbReference type="SUPFAM" id="SSF53850">
    <property type="entry name" value="Periplasmic binding protein-like II"/>
    <property type="match status" value="1"/>
</dbReference>
<evidence type="ECO:0000256" key="2">
    <source>
        <dbReference type="ARBA" id="ARBA00023015"/>
    </source>
</evidence>
<dbReference type="InterPro" id="IPR000847">
    <property type="entry name" value="LysR_HTH_N"/>
</dbReference>
<protein>
    <submittedName>
        <fullName evidence="6">LysR family transcriptional regulator</fullName>
    </submittedName>
</protein>
<dbReference type="PROSITE" id="PS50931">
    <property type="entry name" value="HTH_LYSR"/>
    <property type="match status" value="1"/>
</dbReference>
<name>A0A5C1NFA2_9GAMM</name>
<dbReference type="RefSeq" id="WP_149284561.1">
    <property type="nucleotide sequence ID" value="NZ_CP038437.2"/>
</dbReference>
<dbReference type="Pfam" id="PF00126">
    <property type="entry name" value="HTH_1"/>
    <property type="match status" value="1"/>
</dbReference>
<dbReference type="Gene3D" id="1.10.10.10">
    <property type="entry name" value="Winged helix-like DNA-binding domain superfamily/Winged helix DNA-binding domain"/>
    <property type="match status" value="1"/>
</dbReference>
<dbReference type="InterPro" id="IPR036390">
    <property type="entry name" value="WH_DNA-bd_sf"/>
</dbReference>
<evidence type="ECO:0000313" key="7">
    <source>
        <dbReference type="Proteomes" id="UP000324285"/>
    </source>
</evidence>
<dbReference type="PRINTS" id="PR00039">
    <property type="entry name" value="HTHLYSR"/>
</dbReference>
<feature type="domain" description="HTH lysR-type" evidence="5">
    <location>
        <begin position="1"/>
        <end position="58"/>
    </location>
</feature>
<reference evidence="6" key="1">
    <citation type="submission" date="2021-02" db="EMBL/GenBank/DDBJ databases">
        <title>Strain Y2R2, a novel species of the genus Halomonas.</title>
        <authorList>
            <person name="Huang H."/>
        </authorList>
    </citation>
    <scope>NUCLEOTIDE SEQUENCE</scope>
    <source>
        <strain evidence="6">Y2R2</strain>
    </source>
</reference>
<evidence type="ECO:0000259" key="5">
    <source>
        <dbReference type="PROSITE" id="PS50931"/>
    </source>
</evidence>
<dbReference type="Gene3D" id="3.40.190.290">
    <property type="match status" value="1"/>
</dbReference>
<evidence type="ECO:0000256" key="3">
    <source>
        <dbReference type="ARBA" id="ARBA00023125"/>
    </source>
</evidence>
<organism evidence="6 7">
    <name type="scientific">Halomonas binhaiensis</name>
    <dbReference type="NCBI Taxonomy" id="2562282"/>
    <lineage>
        <taxon>Bacteria</taxon>
        <taxon>Pseudomonadati</taxon>
        <taxon>Pseudomonadota</taxon>
        <taxon>Gammaproteobacteria</taxon>
        <taxon>Oceanospirillales</taxon>
        <taxon>Halomonadaceae</taxon>
        <taxon>Halomonas</taxon>
    </lineage>
</organism>
<keyword evidence="2" id="KW-0805">Transcription regulation</keyword>
<proteinExistence type="inferred from homology"/>
<sequence>MDTQSLQAFLAVADSGSFSRAAEQLHLTQPAVSKRIAGLEGQIRARLFDRIGRKVTLTEAGHMLLPRARAILVMVDDSRRALGNLSGDVGGELILATSHHIGLHRLPPILSAYVQDFPDVRLDLRFLDSEQAYQGVLDGDIEMAIVTLAAHPDPQLRVVPLWIDQLWFVACSNHPLSQQQELSLALLCQHDAVLPGPLTFTRQLINEHLASHGLHLKVGQSTNYLETLKMMVNAGLGWSLLPERMVEEDVARHDLVRLPVNIAPIRRPLGYLVHRERTLSNAARSMLERLDAARDGEAIDWDLPTLTT</sequence>
<evidence type="ECO:0000313" key="6">
    <source>
        <dbReference type="EMBL" id="QEM81550.1"/>
    </source>
</evidence>
<keyword evidence="4" id="KW-0804">Transcription</keyword>
<dbReference type="OrthoDB" id="9803735at2"/>
<accession>A0A5C1NFA2</accession>
<dbReference type="KEGG" id="hbh:E4T21_08330"/>
<dbReference type="CDD" id="cd05466">
    <property type="entry name" value="PBP2_LTTR_substrate"/>
    <property type="match status" value="1"/>
</dbReference>
<dbReference type="GO" id="GO:0000976">
    <property type="term" value="F:transcription cis-regulatory region binding"/>
    <property type="evidence" value="ECO:0007669"/>
    <property type="project" value="TreeGrafter"/>
</dbReference>
<dbReference type="Proteomes" id="UP000324285">
    <property type="component" value="Chromosome"/>
</dbReference>
<dbReference type="Pfam" id="PF03466">
    <property type="entry name" value="LysR_substrate"/>
    <property type="match status" value="1"/>
</dbReference>
<gene>
    <name evidence="6" type="ORF">E4T21_08330</name>
</gene>
<keyword evidence="7" id="KW-1185">Reference proteome</keyword>
<dbReference type="EMBL" id="CP038437">
    <property type="protein sequence ID" value="QEM81550.1"/>
    <property type="molecule type" value="Genomic_DNA"/>
</dbReference>
<evidence type="ECO:0000256" key="4">
    <source>
        <dbReference type="ARBA" id="ARBA00023163"/>
    </source>
</evidence>
<dbReference type="GO" id="GO:0003700">
    <property type="term" value="F:DNA-binding transcription factor activity"/>
    <property type="evidence" value="ECO:0007669"/>
    <property type="project" value="InterPro"/>
</dbReference>